<protein>
    <submittedName>
        <fullName evidence="2">Uncharacterized protein</fullName>
    </submittedName>
</protein>
<dbReference type="EMBL" id="JANJYI010000005">
    <property type="protein sequence ID" value="KAK2647661.1"/>
    <property type="molecule type" value="Genomic_DNA"/>
</dbReference>
<accession>A0AAD9U531</accession>
<proteinExistence type="predicted"/>
<evidence type="ECO:0000313" key="2">
    <source>
        <dbReference type="EMBL" id="KAK2647661.1"/>
    </source>
</evidence>
<organism evidence="2 3">
    <name type="scientific">Dipteronia dyeriana</name>
    <dbReference type="NCBI Taxonomy" id="168575"/>
    <lineage>
        <taxon>Eukaryota</taxon>
        <taxon>Viridiplantae</taxon>
        <taxon>Streptophyta</taxon>
        <taxon>Embryophyta</taxon>
        <taxon>Tracheophyta</taxon>
        <taxon>Spermatophyta</taxon>
        <taxon>Magnoliopsida</taxon>
        <taxon>eudicotyledons</taxon>
        <taxon>Gunneridae</taxon>
        <taxon>Pentapetalae</taxon>
        <taxon>rosids</taxon>
        <taxon>malvids</taxon>
        <taxon>Sapindales</taxon>
        <taxon>Sapindaceae</taxon>
        <taxon>Hippocastanoideae</taxon>
        <taxon>Acereae</taxon>
        <taxon>Dipteronia</taxon>
    </lineage>
</organism>
<dbReference type="Proteomes" id="UP001280121">
    <property type="component" value="Unassembled WGS sequence"/>
</dbReference>
<dbReference type="AlphaFoldDB" id="A0AAD9U531"/>
<evidence type="ECO:0000256" key="1">
    <source>
        <dbReference type="SAM" id="MobiDB-lite"/>
    </source>
</evidence>
<evidence type="ECO:0000313" key="3">
    <source>
        <dbReference type="Proteomes" id="UP001280121"/>
    </source>
</evidence>
<sequence length="97" mass="10956">MIRSATPTLEEDLPDRNNLMHDSNGTLPCPPETIDDMPNPDSKLWKRQDHLILHAIQTSVANSISPLVSRCKAATEAWTKLETTFCKQIKHPYAWSS</sequence>
<dbReference type="Pfam" id="PF14223">
    <property type="entry name" value="Retrotran_gag_2"/>
    <property type="match status" value="1"/>
</dbReference>
<reference evidence="2" key="1">
    <citation type="journal article" date="2023" name="Plant J.">
        <title>Genome sequences and population genomics provide insights into the demographic history, inbreeding, and mutation load of two 'living fossil' tree species of Dipteronia.</title>
        <authorList>
            <person name="Feng Y."/>
            <person name="Comes H.P."/>
            <person name="Chen J."/>
            <person name="Zhu S."/>
            <person name="Lu R."/>
            <person name="Zhang X."/>
            <person name="Li P."/>
            <person name="Qiu J."/>
            <person name="Olsen K.M."/>
            <person name="Qiu Y."/>
        </authorList>
    </citation>
    <scope>NUCLEOTIDE SEQUENCE</scope>
    <source>
        <strain evidence="2">KIB01</strain>
    </source>
</reference>
<feature type="region of interest" description="Disordered" evidence="1">
    <location>
        <begin position="1"/>
        <end position="41"/>
    </location>
</feature>
<gene>
    <name evidence="2" type="ORF">Ddye_015150</name>
</gene>
<comment type="caution">
    <text evidence="2">The sequence shown here is derived from an EMBL/GenBank/DDBJ whole genome shotgun (WGS) entry which is preliminary data.</text>
</comment>
<keyword evidence="3" id="KW-1185">Reference proteome</keyword>
<name>A0AAD9U531_9ROSI</name>